<proteinExistence type="predicted"/>
<reference evidence="2 3" key="1">
    <citation type="submission" date="2019-11" db="EMBL/GenBank/DDBJ databases">
        <title>Acidiferrimicrobium australis gen. nov., sp. nov., an acidophilic and obligately heterotrophic, member of the Actinobacteria that catalyses dissimilatory oxido- reduction of iron isolated from metal-rich acidic water in Chile.</title>
        <authorList>
            <person name="Gonzalez D."/>
            <person name="Huber K."/>
            <person name="Hedrich S."/>
            <person name="Rojas-Villalobos C."/>
            <person name="Quatrini R."/>
            <person name="Dinamarca M.A."/>
            <person name="Schwarz A."/>
            <person name="Canales C."/>
            <person name="Nancucheo I."/>
        </authorList>
    </citation>
    <scope>NUCLEOTIDE SEQUENCE [LARGE SCALE GENOMIC DNA]</scope>
    <source>
        <strain evidence="2 3">USS-CCA1</strain>
    </source>
</reference>
<feature type="transmembrane region" description="Helical" evidence="1">
    <location>
        <begin position="54"/>
        <end position="73"/>
    </location>
</feature>
<evidence type="ECO:0008006" key="4">
    <source>
        <dbReference type="Google" id="ProtNLM"/>
    </source>
</evidence>
<evidence type="ECO:0000313" key="3">
    <source>
        <dbReference type="Proteomes" id="UP000437736"/>
    </source>
</evidence>
<dbReference type="EMBL" id="WJHE01001329">
    <property type="protein sequence ID" value="MST34963.1"/>
    <property type="molecule type" value="Genomic_DNA"/>
</dbReference>
<evidence type="ECO:0000256" key="1">
    <source>
        <dbReference type="SAM" id="Phobius"/>
    </source>
</evidence>
<feature type="transmembrane region" description="Helical" evidence="1">
    <location>
        <begin position="27"/>
        <end position="48"/>
    </location>
</feature>
<gene>
    <name evidence="2" type="ORF">GHK86_19820</name>
</gene>
<protein>
    <recommendedName>
        <fullName evidence="4">MFS transporter</fullName>
    </recommendedName>
</protein>
<sequence>MSGAEREATGRDAGAGRRALRPLWMQVYLPNLLLATGQGAMLPVLVYAARDVHASSAVATALVAVNAFGTMAFD</sequence>
<keyword evidence="1" id="KW-1133">Transmembrane helix</keyword>
<comment type="caution">
    <text evidence="2">The sequence shown here is derived from an EMBL/GenBank/DDBJ whole genome shotgun (WGS) entry which is preliminary data.</text>
</comment>
<keyword evidence="3" id="KW-1185">Reference proteome</keyword>
<accession>A0ABW9R033</accession>
<dbReference type="Proteomes" id="UP000437736">
    <property type="component" value="Unassembled WGS sequence"/>
</dbReference>
<feature type="non-terminal residue" evidence="2">
    <location>
        <position position="74"/>
    </location>
</feature>
<name>A0ABW9R033_9ACTN</name>
<keyword evidence="1" id="KW-0812">Transmembrane</keyword>
<evidence type="ECO:0000313" key="2">
    <source>
        <dbReference type="EMBL" id="MST34963.1"/>
    </source>
</evidence>
<keyword evidence="1" id="KW-0472">Membrane</keyword>
<organism evidence="2 3">
    <name type="scientific">Acidiferrimicrobium australe</name>
    <dbReference type="NCBI Taxonomy" id="2664430"/>
    <lineage>
        <taxon>Bacteria</taxon>
        <taxon>Bacillati</taxon>
        <taxon>Actinomycetota</taxon>
        <taxon>Acidimicrobiia</taxon>
        <taxon>Acidimicrobiales</taxon>
        <taxon>Acidimicrobiaceae</taxon>
        <taxon>Acidiferrimicrobium</taxon>
    </lineage>
</organism>